<comment type="caution">
    <text evidence="1">The sequence shown here is derived from an EMBL/GenBank/DDBJ whole genome shotgun (WGS) entry which is preliminary data.</text>
</comment>
<evidence type="ECO:0000313" key="1">
    <source>
        <dbReference type="EMBL" id="GAF93922.1"/>
    </source>
</evidence>
<dbReference type="EMBL" id="BARS01019714">
    <property type="protein sequence ID" value="GAF93922.1"/>
    <property type="molecule type" value="Genomic_DNA"/>
</dbReference>
<dbReference type="AlphaFoldDB" id="X0U0I0"/>
<proteinExistence type="predicted"/>
<reference evidence="1" key="1">
    <citation type="journal article" date="2014" name="Front. Microbiol.">
        <title>High frequency of phylogenetically diverse reductive dehalogenase-homologous genes in deep subseafloor sedimentary metagenomes.</title>
        <authorList>
            <person name="Kawai M."/>
            <person name="Futagami T."/>
            <person name="Toyoda A."/>
            <person name="Takaki Y."/>
            <person name="Nishi S."/>
            <person name="Hori S."/>
            <person name="Arai W."/>
            <person name="Tsubouchi T."/>
            <person name="Morono Y."/>
            <person name="Uchiyama I."/>
            <person name="Ito T."/>
            <person name="Fujiyama A."/>
            <person name="Inagaki F."/>
            <person name="Takami H."/>
        </authorList>
    </citation>
    <scope>NUCLEOTIDE SEQUENCE</scope>
    <source>
        <strain evidence="1">Expedition CK06-06</strain>
    </source>
</reference>
<name>X0U0I0_9ZZZZ</name>
<feature type="non-terminal residue" evidence="1">
    <location>
        <position position="171"/>
    </location>
</feature>
<sequence length="171" mass="18636">MAESEVNLPEGFVLEEEPVSVPEGYVLEGGPSTQEQEGNILDQLYGASMRGWMRLGAAALDMPKHITKQIKTIDVAGAAHVVLAEKDPVKRQMLIKKMSDLESFYDNLADELGQAGKVHRKGQATILKNHPEWESEPPKSFFDLLSRPDKLAISLAESTPILLSAGVLTAA</sequence>
<organism evidence="1">
    <name type="scientific">marine sediment metagenome</name>
    <dbReference type="NCBI Taxonomy" id="412755"/>
    <lineage>
        <taxon>unclassified sequences</taxon>
        <taxon>metagenomes</taxon>
        <taxon>ecological metagenomes</taxon>
    </lineage>
</organism>
<accession>X0U0I0</accession>
<gene>
    <name evidence="1" type="ORF">S01H1_31896</name>
</gene>
<protein>
    <submittedName>
        <fullName evidence="1">Uncharacterized protein</fullName>
    </submittedName>
</protein>